<dbReference type="Pfam" id="PF02771">
    <property type="entry name" value="Acyl-CoA_dh_N"/>
    <property type="match status" value="1"/>
</dbReference>
<evidence type="ECO:0000313" key="8">
    <source>
        <dbReference type="EMBL" id="GJE29093.1"/>
    </source>
</evidence>
<feature type="domain" description="Acyl-CoA dehydrogenase/oxidase N-terminal" evidence="7">
    <location>
        <begin position="16"/>
        <end position="116"/>
    </location>
</feature>
<dbReference type="PIRSF" id="PIRSF016578">
    <property type="entry name" value="HsaA"/>
    <property type="match status" value="1"/>
</dbReference>
<dbReference type="Pfam" id="PF00441">
    <property type="entry name" value="Acyl-CoA_dh_1"/>
    <property type="match status" value="1"/>
</dbReference>
<evidence type="ECO:0000256" key="5">
    <source>
        <dbReference type="ARBA" id="ARBA00023002"/>
    </source>
</evidence>
<dbReference type="InterPro" id="IPR013786">
    <property type="entry name" value="AcylCoA_DH/ox_N"/>
</dbReference>
<evidence type="ECO:0000256" key="1">
    <source>
        <dbReference type="ARBA" id="ARBA00001974"/>
    </source>
</evidence>
<dbReference type="SUPFAM" id="SSF56645">
    <property type="entry name" value="Acyl-CoA dehydrogenase NM domain-like"/>
    <property type="match status" value="1"/>
</dbReference>
<accession>A0ABQ4TCY9</accession>
<gene>
    <name evidence="8" type="ORF">LKMONMHP_3968</name>
</gene>
<dbReference type="EMBL" id="BPQV01000013">
    <property type="protein sequence ID" value="GJE29093.1"/>
    <property type="molecule type" value="Genomic_DNA"/>
</dbReference>
<evidence type="ECO:0000259" key="7">
    <source>
        <dbReference type="Pfam" id="PF02771"/>
    </source>
</evidence>
<comment type="similarity">
    <text evidence="2">Belongs to the acyl-CoA dehydrogenase family.</text>
</comment>
<dbReference type="SUPFAM" id="SSF47203">
    <property type="entry name" value="Acyl-CoA dehydrogenase C-terminal domain-like"/>
    <property type="match status" value="1"/>
</dbReference>
<evidence type="ECO:0000256" key="4">
    <source>
        <dbReference type="ARBA" id="ARBA00022827"/>
    </source>
</evidence>
<dbReference type="Proteomes" id="UP001055156">
    <property type="component" value="Unassembled WGS sequence"/>
</dbReference>
<reference evidence="8" key="2">
    <citation type="submission" date="2021-08" db="EMBL/GenBank/DDBJ databases">
        <authorList>
            <person name="Tani A."/>
            <person name="Ola A."/>
            <person name="Ogura Y."/>
            <person name="Katsura K."/>
            <person name="Hayashi T."/>
        </authorList>
    </citation>
    <scope>NUCLEOTIDE SEQUENCE</scope>
    <source>
        <strain evidence="8">NBRC 15689</strain>
    </source>
</reference>
<evidence type="ECO:0000259" key="6">
    <source>
        <dbReference type="Pfam" id="PF00441"/>
    </source>
</evidence>
<dbReference type="InterPro" id="IPR036250">
    <property type="entry name" value="AcylCo_DH-like_C"/>
</dbReference>
<protein>
    <recommendedName>
        <fullName evidence="10">Acyl-CoA dehydrogenase</fullName>
    </recommendedName>
</protein>
<evidence type="ECO:0000256" key="3">
    <source>
        <dbReference type="ARBA" id="ARBA00022630"/>
    </source>
</evidence>
<dbReference type="RefSeq" id="WP_238313269.1">
    <property type="nucleotide sequence ID" value="NZ_BPQV01000013.1"/>
</dbReference>
<dbReference type="Gene3D" id="1.10.540.10">
    <property type="entry name" value="Acyl-CoA dehydrogenase/oxidase, N-terminal domain"/>
    <property type="match status" value="1"/>
</dbReference>
<keyword evidence="5" id="KW-0560">Oxidoreductase</keyword>
<proteinExistence type="inferred from homology"/>
<evidence type="ECO:0000256" key="2">
    <source>
        <dbReference type="ARBA" id="ARBA00009347"/>
    </source>
</evidence>
<evidence type="ECO:0000313" key="9">
    <source>
        <dbReference type="Proteomes" id="UP001055156"/>
    </source>
</evidence>
<dbReference type="Gene3D" id="2.40.110.10">
    <property type="entry name" value="Butyryl-CoA Dehydrogenase, subunit A, domain 2"/>
    <property type="match status" value="1"/>
</dbReference>
<evidence type="ECO:0008006" key="10">
    <source>
        <dbReference type="Google" id="ProtNLM"/>
    </source>
</evidence>
<keyword evidence="3" id="KW-0285">Flavoprotein</keyword>
<keyword evidence="9" id="KW-1185">Reference proteome</keyword>
<sequence length="383" mass="39977">MDQATPLNLAYDAIAAARDVASTAAARAEAQDHDGGFPAEDVADLARLGLLAAPVPAEERGAGLGGEPGARDLAEVLRLVGYGSLPLGRLYEGHVNALQLVARYGEAGQRARLFADARDGHLFGVWNTEPPEGGLTLDSGTGGVSLRGVKTFASGAGFVTRALVTGRRPGEAEPLMLLVPLEPGTRADLSAWRAQGMRASATGTVDFGGLAVPPDAILGGPDDYHRQPAFSGGAWRFAAVQLGGIEAVFDAWRAHLGRHGRGADPHQLARLGEGAIAVETARHWVGRAAALATEEALPADRIVAFVNLARLAVERAGLEVLQLAQRSVGLQGFLRGHPLERRARDLATYLRQPAPDRALTTAAAAVLSAEGPAGELWIAEGKR</sequence>
<feature type="domain" description="Acyl-CoA dehydrogenase/oxidase C-terminal" evidence="6">
    <location>
        <begin position="230"/>
        <end position="347"/>
    </location>
</feature>
<organism evidence="8 9">
    <name type="scientific">Methylobacterium organophilum</name>
    <dbReference type="NCBI Taxonomy" id="410"/>
    <lineage>
        <taxon>Bacteria</taxon>
        <taxon>Pseudomonadati</taxon>
        <taxon>Pseudomonadota</taxon>
        <taxon>Alphaproteobacteria</taxon>
        <taxon>Hyphomicrobiales</taxon>
        <taxon>Methylobacteriaceae</taxon>
        <taxon>Methylobacterium</taxon>
    </lineage>
</organism>
<comment type="caution">
    <text evidence="8">The sequence shown here is derived from an EMBL/GenBank/DDBJ whole genome shotgun (WGS) entry which is preliminary data.</text>
</comment>
<dbReference type="InterPro" id="IPR046373">
    <property type="entry name" value="Acyl-CoA_Oxase/DH_mid-dom_sf"/>
</dbReference>
<dbReference type="PANTHER" id="PTHR48083:SF37">
    <property type="entry name" value="DEHYDROGENASE, PUTATIVE-RELATED"/>
    <property type="match status" value="1"/>
</dbReference>
<reference evidence="8" key="1">
    <citation type="journal article" date="2021" name="Front. Microbiol.">
        <title>Comprehensive Comparative Genomics and Phenotyping of Methylobacterium Species.</title>
        <authorList>
            <person name="Alessa O."/>
            <person name="Ogura Y."/>
            <person name="Fujitani Y."/>
            <person name="Takami H."/>
            <person name="Hayashi T."/>
            <person name="Sahin N."/>
            <person name="Tani A."/>
        </authorList>
    </citation>
    <scope>NUCLEOTIDE SEQUENCE</scope>
    <source>
        <strain evidence="8">NBRC 15689</strain>
    </source>
</reference>
<dbReference type="InterPro" id="IPR050741">
    <property type="entry name" value="Acyl-CoA_dehydrogenase"/>
</dbReference>
<dbReference type="InterPro" id="IPR009100">
    <property type="entry name" value="AcylCoA_DH/oxidase_NM_dom_sf"/>
</dbReference>
<comment type="cofactor">
    <cofactor evidence="1">
        <name>FAD</name>
        <dbReference type="ChEBI" id="CHEBI:57692"/>
    </cofactor>
</comment>
<keyword evidence="4" id="KW-0274">FAD</keyword>
<name>A0ABQ4TCY9_METOR</name>
<dbReference type="InterPro" id="IPR009075">
    <property type="entry name" value="AcylCo_DH/oxidase_C"/>
</dbReference>
<dbReference type="Gene3D" id="1.20.140.10">
    <property type="entry name" value="Butyryl-CoA Dehydrogenase, subunit A, domain 3"/>
    <property type="match status" value="1"/>
</dbReference>
<dbReference type="PANTHER" id="PTHR48083">
    <property type="entry name" value="MEDIUM-CHAIN SPECIFIC ACYL-COA DEHYDROGENASE, MITOCHONDRIAL-RELATED"/>
    <property type="match status" value="1"/>
</dbReference>
<dbReference type="InterPro" id="IPR037069">
    <property type="entry name" value="AcylCoA_DH/ox_N_sf"/>
</dbReference>